<feature type="signal peptide" evidence="1">
    <location>
        <begin position="1"/>
        <end position="18"/>
    </location>
</feature>
<evidence type="ECO:0000313" key="2">
    <source>
        <dbReference type="EMBL" id="KAK3339667.1"/>
    </source>
</evidence>
<evidence type="ECO:0008006" key="4">
    <source>
        <dbReference type="Google" id="ProtNLM"/>
    </source>
</evidence>
<accession>A0AAJ0H4W9</accession>
<dbReference type="AlphaFoldDB" id="A0AAJ0H4W9"/>
<evidence type="ECO:0000313" key="3">
    <source>
        <dbReference type="Proteomes" id="UP001275084"/>
    </source>
</evidence>
<dbReference type="Proteomes" id="UP001275084">
    <property type="component" value="Unassembled WGS sequence"/>
</dbReference>
<proteinExistence type="predicted"/>
<keyword evidence="3" id="KW-1185">Reference proteome</keyword>
<evidence type="ECO:0000256" key="1">
    <source>
        <dbReference type="SAM" id="SignalP"/>
    </source>
</evidence>
<gene>
    <name evidence="2" type="ORF">B0T25DRAFT_560365</name>
</gene>
<dbReference type="EMBL" id="JAUIQD010000009">
    <property type="protein sequence ID" value="KAK3339667.1"/>
    <property type="molecule type" value="Genomic_DNA"/>
</dbReference>
<reference evidence="2" key="1">
    <citation type="journal article" date="2023" name="Mol. Phylogenet. Evol.">
        <title>Genome-scale phylogeny and comparative genomics of the fungal order Sordariales.</title>
        <authorList>
            <person name="Hensen N."/>
            <person name="Bonometti L."/>
            <person name="Westerberg I."/>
            <person name="Brannstrom I.O."/>
            <person name="Guillou S."/>
            <person name="Cros-Aarteil S."/>
            <person name="Calhoun S."/>
            <person name="Haridas S."/>
            <person name="Kuo A."/>
            <person name="Mondo S."/>
            <person name="Pangilinan J."/>
            <person name="Riley R."/>
            <person name="LaButti K."/>
            <person name="Andreopoulos B."/>
            <person name="Lipzen A."/>
            <person name="Chen C."/>
            <person name="Yan M."/>
            <person name="Daum C."/>
            <person name="Ng V."/>
            <person name="Clum A."/>
            <person name="Steindorff A."/>
            <person name="Ohm R.A."/>
            <person name="Martin F."/>
            <person name="Silar P."/>
            <person name="Natvig D.O."/>
            <person name="Lalanne C."/>
            <person name="Gautier V."/>
            <person name="Ament-Velasquez S.L."/>
            <person name="Kruys A."/>
            <person name="Hutchinson M.I."/>
            <person name="Powell A.J."/>
            <person name="Barry K."/>
            <person name="Miller A.N."/>
            <person name="Grigoriev I.V."/>
            <person name="Debuchy R."/>
            <person name="Gladieux P."/>
            <person name="Hiltunen Thoren M."/>
            <person name="Johannesson H."/>
        </authorList>
    </citation>
    <scope>NUCLEOTIDE SEQUENCE</scope>
    <source>
        <strain evidence="2">CBS 955.72</strain>
    </source>
</reference>
<keyword evidence="1" id="KW-0732">Signal</keyword>
<organism evidence="2 3">
    <name type="scientific">Lasiosphaeria hispida</name>
    <dbReference type="NCBI Taxonomy" id="260671"/>
    <lineage>
        <taxon>Eukaryota</taxon>
        <taxon>Fungi</taxon>
        <taxon>Dikarya</taxon>
        <taxon>Ascomycota</taxon>
        <taxon>Pezizomycotina</taxon>
        <taxon>Sordariomycetes</taxon>
        <taxon>Sordariomycetidae</taxon>
        <taxon>Sordariales</taxon>
        <taxon>Lasiosphaeriaceae</taxon>
        <taxon>Lasiosphaeria</taxon>
    </lineage>
</organism>
<name>A0AAJ0H4W9_9PEZI</name>
<sequence length="75" mass="8364">MGTFLIATRSIILHTASAAKYIPSLLALYIEIVTCHQEVTTAQAQPAPQKDGFPYPKQLHRLSVRNKPPQLHWVG</sequence>
<protein>
    <recommendedName>
        <fullName evidence="4">Secreted protein</fullName>
    </recommendedName>
</protein>
<feature type="chain" id="PRO_5042519927" description="Secreted protein" evidence="1">
    <location>
        <begin position="19"/>
        <end position="75"/>
    </location>
</feature>
<comment type="caution">
    <text evidence="2">The sequence shown here is derived from an EMBL/GenBank/DDBJ whole genome shotgun (WGS) entry which is preliminary data.</text>
</comment>
<reference evidence="2" key="2">
    <citation type="submission" date="2023-06" db="EMBL/GenBank/DDBJ databases">
        <authorList>
            <consortium name="Lawrence Berkeley National Laboratory"/>
            <person name="Haridas S."/>
            <person name="Hensen N."/>
            <person name="Bonometti L."/>
            <person name="Westerberg I."/>
            <person name="Brannstrom I.O."/>
            <person name="Guillou S."/>
            <person name="Cros-Aarteil S."/>
            <person name="Calhoun S."/>
            <person name="Kuo A."/>
            <person name="Mondo S."/>
            <person name="Pangilinan J."/>
            <person name="Riley R."/>
            <person name="Labutti K."/>
            <person name="Andreopoulos B."/>
            <person name="Lipzen A."/>
            <person name="Chen C."/>
            <person name="Yanf M."/>
            <person name="Daum C."/>
            <person name="Ng V."/>
            <person name="Clum A."/>
            <person name="Steindorff A."/>
            <person name="Ohm R."/>
            <person name="Martin F."/>
            <person name="Silar P."/>
            <person name="Natvig D."/>
            <person name="Lalanne C."/>
            <person name="Gautier V."/>
            <person name="Ament-Velasquez S.L."/>
            <person name="Kruys A."/>
            <person name="Hutchinson M.I."/>
            <person name="Powell A.J."/>
            <person name="Barry K."/>
            <person name="Miller A.N."/>
            <person name="Grigoriev I.V."/>
            <person name="Debuchy R."/>
            <person name="Gladieux P."/>
            <person name="Thoren M.H."/>
            <person name="Johannesson H."/>
        </authorList>
    </citation>
    <scope>NUCLEOTIDE SEQUENCE</scope>
    <source>
        <strain evidence="2">CBS 955.72</strain>
    </source>
</reference>